<name>A0AAV4T4C5_9ARAC</name>
<protein>
    <recommendedName>
        <fullName evidence="4">Transmembrane protein</fullName>
    </recommendedName>
</protein>
<gene>
    <name evidence="2" type="ORF">CDAR_539161</name>
</gene>
<comment type="caution">
    <text evidence="2">The sequence shown here is derived from an EMBL/GenBank/DDBJ whole genome shotgun (WGS) entry which is preliminary data.</text>
</comment>
<dbReference type="EMBL" id="BPLQ01008818">
    <property type="protein sequence ID" value="GIY39537.1"/>
    <property type="molecule type" value="Genomic_DNA"/>
</dbReference>
<reference evidence="2 3" key="1">
    <citation type="submission" date="2021-06" db="EMBL/GenBank/DDBJ databases">
        <title>Caerostris darwini draft genome.</title>
        <authorList>
            <person name="Kono N."/>
            <person name="Arakawa K."/>
        </authorList>
    </citation>
    <scope>NUCLEOTIDE SEQUENCE [LARGE SCALE GENOMIC DNA]</scope>
</reference>
<keyword evidence="1" id="KW-1133">Transmembrane helix</keyword>
<keyword evidence="1" id="KW-0472">Membrane</keyword>
<evidence type="ECO:0000256" key="1">
    <source>
        <dbReference type="SAM" id="Phobius"/>
    </source>
</evidence>
<sequence>MGHNRNEYSVRMNGGMSKRPFTNINVLFLPIESIRQKTISKAYLELPPNSLCSKGRKMTGTSKIPRPANATAQQILVKMFLIFMANSVSSLGTFLFFFSSEHQNP</sequence>
<keyword evidence="1" id="KW-0812">Transmembrane</keyword>
<dbReference type="AlphaFoldDB" id="A0AAV4T4C5"/>
<evidence type="ECO:0008006" key="4">
    <source>
        <dbReference type="Google" id="ProtNLM"/>
    </source>
</evidence>
<organism evidence="2 3">
    <name type="scientific">Caerostris darwini</name>
    <dbReference type="NCBI Taxonomy" id="1538125"/>
    <lineage>
        <taxon>Eukaryota</taxon>
        <taxon>Metazoa</taxon>
        <taxon>Ecdysozoa</taxon>
        <taxon>Arthropoda</taxon>
        <taxon>Chelicerata</taxon>
        <taxon>Arachnida</taxon>
        <taxon>Araneae</taxon>
        <taxon>Araneomorphae</taxon>
        <taxon>Entelegynae</taxon>
        <taxon>Araneoidea</taxon>
        <taxon>Araneidae</taxon>
        <taxon>Caerostris</taxon>
    </lineage>
</organism>
<feature type="transmembrane region" description="Helical" evidence="1">
    <location>
        <begin position="75"/>
        <end position="98"/>
    </location>
</feature>
<evidence type="ECO:0000313" key="3">
    <source>
        <dbReference type="Proteomes" id="UP001054837"/>
    </source>
</evidence>
<keyword evidence="3" id="KW-1185">Reference proteome</keyword>
<evidence type="ECO:0000313" key="2">
    <source>
        <dbReference type="EMBL" id="GIY39537.1"/>
    </source>
</evidence>
<proteinExistence type="predicted"/>
<dbReference type="Proteomes" id="UP001054837">
    <property type="component" value="Unassembled WGS sequence"/>
</dbReference>
<accession>A0AAV4T4C5</accession>